<evidence type="ECO:0000313" key="2">
    <source>
        <dbReference type="EMBL" id="NEX64011.1"/>
    </source>
</evidence>
<dbReference type="RefSeq" id="WP_163967939.1">
    <property type="nucleotide sequence ID" value="NZ_JAAIVB010000078.1"/>
</dbReference>
<dbReference type="SUPFAM" id="SSF55729">
    <property type="entry name" value="Acyl-CoA N-acyltransferases (Nat)"/>
    <property type="match status" value="1"/>
</dbReference>
<reference evidence="2 3" key="1">
    <citation type="submission" date="2020-02" db="EMBL/GenBank/DDBJ databases">
        <authorList>
            <person name="Kim M.K."/>
        </authorList>
    </citation>
    <scope>NUCLEOTIDE SEQUENCE [LARGE SCALE GENOMIC DNA]</scope>
    <source>
        <strain evidence="2 3">17J57-3</strain>
    </source>
</reference>
<dbReference type="Proteomes" id="UP000482155">
    <property type="component" value="Unassembled WGS sequence"/>
</dbReference>
<dbReference type="Gene3D" id="3.40.630.30">
    <property type="match status" value="1"/>
</dbReference>
<evidence type="ECO:0000259" key="1">
    <source>
        <dbReference type="Pfam" id="PF13480"/>
    </source>
</evidence>
<protein>
    <submittedName>
        <fullName evidence="2">GNAT family N-acetyltransferase</fullName>
    </submittedName>
</protein>
<dbReference type="InterPro" id="IPR038740">
    <property type="entry name" value="BioF2-like_GNAT_dom"/>
</dbReference>
<gene>
    <name evidence="2" type="ORF">G3574_23255</name>
</gene>
<keyword evidence="3" id="KW-1185">Reference proteome</keyword>
<dbReference type="AlphaFoldDB" id="A0A6B3STS7"/>
<comment type="caution">
    <text evidence="2">The sequence shown here is derived from an EMBL/GenBank/DDBJ whole genome shotgun (WGS) entry which is preliminary data.</text>
</comment>
<sequence>MDLSPSRETCAELQGLVFDGLPADAEAQMARLYGNVYALPAQWKLTGMLAGNIGSYVESCGNELTAIIVFTRDGRRVRVLNEGHCFPAALLERFSAQMFSQGNADVVVLHAVQADPVAAYPSFAYECLEDIVLDLPPTEEAYFSRLGGATRSYIKRYLNKLKKTFPTLSHEIASRADIREKDILDLIALNKLRMEQKGKVAGIDEVETRRIVALAKECGILSVFRIDGRIIAGTINFQAGSNVFLETIAHDPEWNDYRVGTLCCYLTICECIRRGAREYHFLWGPHDYKFRLLGVERRLCHLTIYRSRLEMARHPLVAAGDLKARLRRQAQSLRRRLKEEGGIAGFARMLAPWSGGSSGPRRGAGPAG</sequence>
<organism evidence="2 3">
    <name type="scientific">Noviherbaspirillum galbum</name>
    <dbReference type="NCBI Taxonomy" id="2709383"/>
    <lineage>
        <taxon>Bacteria</taxon>
        <taxon>Pseudomonadati</taxon>
        <taxon>Pseudomonadota</taxon>
        <taxon>Betaproteobacteria</taxon>
        <taxon>Burkholderiales</taxon>
        <taxon>Oxalobacteraceae</taxon>
        <taxon>Noviherbaspirillum</taxon>
    </lineage>
</organism>
<accession>A0A6B3STS7</accession>
<dbReference type="InterPro" id="IPR016181">
    <property type="entry name" value="Acyl_CoA_acyltransferase"/>
</dbReference>
<keyword evidence="2" id="KW-0808">Transferase</keyword>
<feature type="domain" description="BioF2-like acetyltransferase" evidence="1">
    <location>
        <begin position="150"/>
        <end position="289"/>
    </location>
</feature>
<proteinExistence type="predicted"/>
<evidence type="ECO:0000313" key="3">
    <source>
        <dbReference type="Proteomes" id="UP000482155"/>
    </source>
</evidence>
<dbReference type="GO" id="GO:0016740">
    <property type="term" value="F:transferase activity"/>
    <property type="evidence" value="ECO:0007669"/>
    <property type="project" value="UniProtKB-KW"/>
</dbReference>
<name>A0A6B3STS7_9BURK</name>
<dbReference type="EMBL" id="JAAIVB010000078">
    <property type="protein sequence ID" value="NEX64011.1"/>
    <property type="molecule type" value="Genomic_DNA"/>
</dbReference>
<dbReference type="Pfam" id="PF13480">
    <property type="entry name" value="Acetyltransf_6"/>
    <property type="match status" value="1"/>
</dbReference>